<evidence type="ECO:0000256" key="5">
    <source>
        <dbReference type="SAM" id="MobiDB-lite"/>
    </source>
</evidence>
<dbReference type="PANTHER" id="PTHR13484:SF0">
    <property type="entry name" value="PRE-MRNA 3'-END-PROCESSING FACTOR FIP1"/>
    <property type="match status" value="1"/>
</dbReference>
<evidence type="ECO:0000256" key="2">
    <source>
        <dbReference type="ARBA" id="ARBA00007459"/>
    </source>
</evidence>
<feature type="compositionally biased region" description="Basic and acidic residues" evidence="5">
    <location>
        <begin position="423"/>
        <end position="530"/>
    </location>
</feature>
<dbReference type="STRING" id="34508.A0A4U5M7U6"/>
<feature type="compositionally biased region" description="Pro residues" evidence="5">
    <location>
        <begin position="297"/>
        <end position="324"/>
    </location>
</feature>
<feature type="compositionally biased region" description="Low complexity" evidence="5">
    <location>
        <begin position="283"/>
        <end position="292"/>
    </location>
</feature>
<feature type="compositionally biased region" description="Acidic residues" evidence="5">
    <location>
        <begin position="8"/>
        <end position="80"/>
    </location>
</feature>
<feature type="region of interest" description="Disordered" evidence="5">
    <location>
        <begin position="237"/>
        <end position="530"/>
    </location>
</feature>
<dbReference type="AlphaFoldDB" id="A0A4U5M7U6"/>
<feature type="compositionally biased region" description="Basic residues" evidence="5">
    <location>
        <begin position="405"/>
        <end position="422"/>
    </location>
</feature>
<comment type="subcellular location">
    <subcellularLocation>
        <location evidence="1">Nucleus</location>
    </subcellularLocation>
</comment>
<evidence type="ECO:0000313" key="7">
    <source>
        <dbReference type="EMBL" id="TKR64988.1"/>
    </source>
</evidence>
<dbReference type="InterPro" id="IPR051187">
    <property type="entry name" value="Pre-mRNA_3'-end_processing_reg"/>
</dbReference>
<evidence type="ECO:0000313" key="8">
    <source>
        <dbReference type="Proteomes" id="UP000298663"/>
    </source>
</evidence>
<accession>A0A4U5M7U6</accession>
<evidence type="ECO:0000259" key="6">
    <source>
        <dbReference type="Pfam" id="PF05182"/>
    </source>
</evidence>
<evidence type="ECO:0000256" key="3">
    <source>
        <dbReference type="ARBA" id="ARBA00022664"/>
    </source>
</evidence>
<dbReference type="GO" id="GO:0006397">
    <property type="term" value="P:mRNA processing"/>
    <property type="evidence" value="ECO:0007669"/>
    <property type="project" value="UniProtKB-KW"/>
</dbReference>
<dbReference type="PANTHER" id="PTHR13484">
    <property type="entry name" value="FIP1-LIKE 1 PROTEIN"/>
    <property type="match status" value="1"/>
</dbReference>
<dbReference type="InterPro" id="IPR007854">
    <property type="entry name" value="Fip1_dom"/>
</dbReference>
<comment type="caution">
    <text evidence="7">The sequence shown here is derived from an EMBL/GenBank/DDBJ whole genome shotgun (WGS) entry which is preliminary data.</text>
</comment>
<comment type="similarity">
    <text evidence="2">Belongs to the FIP1 family.</text>
</comment>
<sequence>MDIKVESTYEEPPPEGMEEELQEEEQQQEDEVMKEEPQEEAEENGEEAAEDGEGSTEGGEENEDEEEEVEDEEDDSDDDDFVVHVGEIKRPEPKVQPVQGKVDLDGTPTINGQPIYDLDLASMEDRPWRKPGADPNDYFNYGFNEETWNTYCERQRKLRHEYSGNQGQINRALFNSISLTNPVLTTTSSGRQLVNICGAENPHNNHKVVVSVDLTKPPPASTPMGDQKPILRMDLTSQNVSPPDVKSIPTLDFSKPPPGMQNLVSASGSVPQDGPPGVDDSAPGTEPTTPSIGGPPGTGPPGMPPMDMSVPPPGFNPSMPPPPIRIGGVPPAHLPPPVFGGMPSNHAMAGFSNPPPHRFGRPAPLRDFHGAAGYGPPPGMENFERDPRDYRGERSSGESDDDDHRRRKHRRRSRSRSPSTKRRRDEKERDRERDRGDRDYGRDSERDRDRDRDRDRERRRRHEDGYERESSRSSRSRRDREERGGDKDRGEKERRHRGDSDSEREGSRKDRRRREGSGDKESSRRDRGKE</sequence>
<proteinExistence type="inferred from homology"/>
<gene>
    <name evidence="7" type="ORF">L596_025453</name>
</gene>
<evidence type="ECO:0000256" key="1">
    <source>
        <dbReference type="ARBA" id="ARBA00004123"/>
    </source>
</evidence>
<dbReference type="OrthoDB" id="1917198at2759"/>
<protein>
    <recommendedName>
        <fullName evidence="6">Pre-mRNA polyadenylation factor Fip1 domain-containing protein</fullName>
    </recommendedName>
</protein>
<name>A0A4U5M7U6_STECR</name>
<feature type="region of interest" description="Disordered" evidence="5">
    <location>
        <begin position="1"/>
        <end position="110"/>
    </location>
</feature>
<evidence type="ECO:0000256" key="4">
    <source>
        <dbReference type="ARBA" id="ARBA00023242"/>
    </source>
</evidence>
<keyword evidence="4" id="KW-0539">Nucleus</keyword>
<feature type="domain" description="Pre-mRNA polyadenylation factor Fip1" evidence="6">
    <location>
        <begin position="117"/>
        <end position="159"/>
    </location>
</feature>
<organism evidence="7 8">
    <name type="scientific">Steinernema carpocapsae</name>
    <name type="common">Entomopathogenic nematode</name>
    <dbReference type="NCBI Taxonomy" id="34508"/>
    <lineage>
        <taxon>Eukaryota</taxon>
        <taxon>Metazoa</taxon>
        <taxon>Ecdysozoa</taxon>
        <taxon>Nematoda</taxon>
        <taxon>Chromadorea</taxon>
        <taxon>Rhabditida</taxon>
        <taxon>Tylenchina</taxon>
        <taxon>Panagrolaimomorpha</taxon>
        <taxon>Strongyloidoidea</taxon>
        <taxon>Steinernematidae</taxon>
        <taxon>Steinernema</taxon>
    </lineage>
</organism>
<dbReference type="Pfam" id="PF05182">
    <property type="entry name" value="Fip1"/>
    <property type="match status" value="1"/>
</dbReference>
<reference evidence="7 8" key="2">
    <citation type="journal article" date="2019" name="G3 (Bethesda)">
        <title>Hybrid Assembly of the Genome of the Entomopathogenic Nematode Steinernema carpocapsae Identifies the X-Chromosome.</title>
        <authorList>
            <person name="Serra L."/>
            <person name="Macchietto M."/>
            <person name="Macias-Munoz A."/>
            <person name="McGill C.J."/>
            <person name="Rodriguez I.M."/>
            <person name="Rodriguez B."/>
            <person name="Murad R."/>
            <person name="Mortazavi A."/>
        </authorList>
    </citation>
    <scope>NUCLEOTIDE SEQUENCE [LARGE SCALE GENOMIC DNA]</scope>
    <source>
        <strain evidence="7 8">ALL</strain>
    </source>
</reference>
<keyword evidence="3" id="KW-0507">mRNA processing</keyword>
<reference evidence="7 8" key="1">
    <citation type="journal article" date="2015" name="Genome Biol.">
        <title>Comparative genomics of Steinernema reveals deeply conserved gene regulatory networks.</title>
        <authorList>
            <person name="Dillman A.R."/>
            <person name="Macchietto M."/>
            <person name="Porter C.F."/>
            <person name="Rogers A."/>
            <person name="Williams B."/>
            <person name="Antoshechkin I."/>
            <person name="Lee M.M."/>
            <person name="Goodwin Z."/>
            <person name="Lu X."/>
            <person name="Lewis E.E."/>
            <person name="Goodrich-Blair H."/>
            <person name="Stock S.P."/>
            <person name="Adams B.J."/>
            <person name="Sternberg P.W."/>
            <person name="Mortazavi A."/>
        </authorList>
    </citation>
    <scope>NUCLEOTIDE SEQUENCE [LARGE SCALE GENOMIC DNA]</scope>
    <source>
        <strain evidence="7 8">ALL</strain>
    </source>
</reference>
<keyword evidence="8" id="KW-1185">Reference proteome</keyword>
<dbReference type="Proteomes" id="UP000298663">
    <property type="component" value="Unassembled WGS sequence"/>
</dbReference>
<dbReference type="EMBL" id="AZBU02000009">
    <property type="protein sequence ID" value="TKR64988.1"/>
    <property type="molecule type" value="Genomic_DNA"/>
</dbReference>
<dbReference type="GO" id="GO:0005847">
    <property type="term" value="C:mRNA cleavage and polyadenylation specificity factor complex"/>
    <property type="evidence" value="ECO:0007669"/>
    <property type="project" value="TreeGrafter"/>
</dbReference>
<feature type="compositionally biased region" description="Basic and acidic residues" evidence="5">
    <location>
        <begin position="382"/>
        <end position="397"/>
    </location>
</feature>